<gene>
    <name evidence="1" type="ORF">DW921_07875</name>
</gene>
<proteinExistence type="predicted"/>
<organism evidence="1 2">
    <name type="scientific">Phocaeicola coprophilus</name>
    <dbReference type="NCBI Taxonomy" id="387090"/>
    <lineage>
        <taxon>Bacteria</taxon>
        <taxon>Pseudomonadati</taxon>
        <taxon>Bacteroidota</taxon>
        <taxon>Bacteroidia</taxon>
        <taxon>Bacteroidales</taxon>
        <taxon>Bacteroidaceae</taxon>
        <taxon>Phocaeicola</taxon>
    </lineage>
</organism>
<dbReference type="AlphaFoldDB" id="A0A413T030"/>
<protein>
    <recommendedName>
        <fullName evidence="3">6-bladed beta-propeller</fullName>
    </recommendedName>
</protein>
<comment type="caution">
    <text evidence="1">The sequence shown here is derived from an EMBL/GenBank/DDBJ whole genome shotgun (WGS) entry which is preliminary data.</text>
</comment>
<accession>A0A413T030</accession>
<dbReference type="RefSeq" id="WP_118400406.1">
    <property type="nucleotide sequence ID" value="NZ_CABJGD010000014.1"/>
</dbReference>
<evidence type="ECO:0000313" key="2">
    <source>
        <dbReference type="Proteomes" id="UP000283855"/>
    </source>
</evidence>
<sequence>MNRISLSVMLLVGIAALSCREQDKAAIPVFPLEGSVIPADSLQNGYTIIHADTNEILIEASKEPFFVEAYKLTGDSACLFHRYGKRGSGPDELMEANSVYYHKPTRNMLLYSSNDMGAQLVNLDTYDIRPIHAFRQNNALWLMKAEFIDDSTLLTACVVPNPENTKPEWFKLLHLSTGQLTDIEEFSPDDGFDGPLMTKQWIYNSSARIKKHPHRNRFIYGCDEGLYAEIFDLEDNRIVNRKVILNQYPTYHPGSDGISPEGAPDRELCGFKVSVTPRYIYMLLSRNTKGDLRAISREEMPEKFKGPGKGISFSEEVLVFDWEGHLCRKLNLTPFVVNIAVTEDDSTLYGITESEEYEPVLVRYNCSEI</sequence>
<dbReference type="PROSITE" id="PS51257">
    <property type="entry name" value="PROKAR_LIPOPROTEIN"/>
    <property type="match status" value="1"/>
</dbReference>
<dbReference type="Pfam" id="PF15869">
    <property type="entry name" value="TolB_like"/>
    <property type="match status" value="1"/>
</dbReference>
<evidence type="ECO:0000313" key="1">
    <source>
        <dbReference type="EMBL" id="RHA75712.1"/>
    </source>
</evidence>
<dbReference type="Proteomes" id="UP000283855">
    <property type="component" value="Unassembled WGS sequence"/>
</dbReference>
<dbReference type="EMBL" id="QSFT01000014">
    <property type="protein sequence ID" value="RHA75712.1"/>
    <property type="molecule type" value="Genomic_DNA"/>
</dbReference>
<evidence type="ECO:0008006" key="3">
    <source>
        <dbReference type="Google" id="ProtNLM"/>
    </source>
</evidence>
<reference evidence="1 2" key="1">
    <citation type="submission" date="2018-08" db="EMBL/GenBank/DDBJ databases">
        <title>A genome reference for cultivated species of the human gut microbiota.</title>
        <authorList>
            <person name="Zou Y."/>
            <person name="Xue W."/>
            <person name="Luo G."/>
        </authorList>
    </citation>
    <scope>NUCLEOTIDE SEQUENCE [LARGE SCALE GENOMIC DNA]</scope>
    <source>
        <strain evidence="1 2">AM42-38</strain>
    </source>
</reference>
<name>A0A413T030_9BACT</name>